<dbReference type="RefSeq" id="WP_188440467.1">
    <property type="nucleotide sequence ID" value="NZ_BMFD01000003.1"/>
</dbReference>
<evidence type="ECO:0000313" key="6">
    <source>
        <dbReference type="Proteomes" id="UP000635885"/>
    </source>
</evidence>
<protein>
    <submittedName>
        <fullName evidence="5">Glycosyl transferase family 2</fullName>
    </submittedName>
</protein>
<dbReference type="Pfam" id="PF00535">
    <property type="entry name" value="Glycos_transf_2"/>
    <property type="match status" value="1"/>
</dbReference>
<accession>A0ABQ1M3I3</accession>
<keyword evidence="2" id="KW-0328">Glycosyltransferase</keyword>
<keyword evidence="3 5" id="KW-0808">Transferase</keyword>
<dbReference type="GO" id="GO:0016740">
    <property type="term" value="F:transferase activity"/>
    <property type="evidence" value="ECO:0007669"/>
    <property type="project" value="UniProtKB-KW"/>
</dbReference>
<dbReference type="CDD" id="cd04186">
    <property type="entry name" value="GT_2_like_c"/>
    <property type="match status" value="1"/>
</dbReference>
<dbReference type="EMBL" id="BMFD01000003">
    <property type="protein sequence ID" value="GGC33754.1"/>
    <property type="molecule type" value="Genomic_DNA"/>
</dbReference>
<sequence>MQKAAIVILNYNGEEMLKRFLPSVLAHSDSPVIIADNASTDNSLDFLERFFPELQIIALKENTGYAGGYNEALQQLQGLFEYYILLNSDVEVTPFWDMKLIGFLEQNPFYVSVQPKILSVDNKGYFDYAGAGGGFLDQLGYPYCRGRIFDTIEKDIGQYDDTIEVDWTSGACMAIKADIFHEFHGFDASFFAHMEEIDLCWRIRAGGYKIAYCGAVEVKHLGGGTLSRTSPKKTFLNFRNNLLMLFKNLSQKEFKKKYVIRMLLDSLAAFVFLLRGKSAESKAVYEAHRDFHRAKKIANLNSMALNLPSKSVNNIDSILWQYYIKNKKLFSEF</sequence>
<evidence type="ECO:0000256" key="1">
    <source>
        <dbReference type="ARBA" id="ARBA00006739"/>
    </source>
</evidence>
<comment type="similarity">
    <text evidence="1">Belongs to the glycosyltransferase 2 family.</text>
</comment>
<dbReference type="SUPFAM" id="SSF53448">
    <property type="entry name" value="Nucleotide-diphospho-sugar transferases"/>
    <property type="match status" value="1"/>
</dbReference>
<dbReference type="PANTHER" id="PTHR43179:SF12">
    <property type="entry name" value="GALACTOFURANOSYLTRANSFERASE GLFT2"/>
    <property type="match status" value="1"/>
</dbReference>
<reference evidence="6" key="1">
    <citation type="journal article" date="2019" name="Int. J. Syst. Evol. Microbiol.">
        <title>The Global Catalogue of Microorganisms (GCM) 10K type strain sequencing project: providing services to taxonomists for standard genome sequencing and annotation.</title>
        <authorList>
            <consortium name="The Broad Institute Genomics Platform"/>
            <consortium name="The Broad Institute Genome Sequencing Center for Infectious Disease"/>
            <person name="Wu L."/>
            <person name="Ma J."/>
        </authorList>
    </citation>
    <scope>NUCLEOTIDE SEQUENCE [LARGE SCALE GENOMIC DNA]</scope>
    <source>
        <strain evidence="6">CGMCC 1.12479</strain>
    </source>
</reference>
<evidence type="ECO:0000256" key="3">
    <source>
        <dbReference type="ARBA" id="ARBA00022679"/>
    </source>
</evidence>
<dbReference type="Gene3D" id="3.90.550.10">
    <property type="entry name" value="Spore Coat Polysaccharide Biosynthesis Protein SpsA, Chain A"/>
    <property type="match status" value="1"/>
</dbReference>
<keyword evidence="6" id="KW-1185">Reference proteome</keyword>
<evidence type="ECO:0000256" key="2">
    <source>
        <dbReference type="ARBA" id="ARBA00022676"/>
    </source>
</evidence>
<gene>
    <name evidence="5" type="ORF">GCM10010993_10690</name>
</gene>
<dbReference type="PANTHER" id="PTHR43179">
    <property type="entry name" value="RHAMNOSYLTRANSFERASE WBBL"/>
    <property type="match status" value="1"/>
</dbReference>
<feature type="domain" description="Glycosyltransferase 2-like" evidence="4">
    <location>
        <begin position="6"/>
        <end position="114"/>
    </location>
</feature>
<comment type="caution">
    <text evidence="5">The sequence shown here is derived from an EMBL/GenBank/DDBJ whole genome shotgun (WGS) entry which is preliminary data.</text>
</comment>
<organism evidence="5 6">
    <name type="scientific">Belliella aquatica</name>
    <dbReference type="NCBI Taxonomy" id="1323734"/>
    <lineage>
        <taxon>Bacteria</taxon>
        <taxon>Pseudomonadati</taxon>
        <taxon>Bacteroidota</taxon>
        <taxon>Cytophagia</taxon>
        <taxon>Cytophagales</taxon>
        <taxon>Cyclobacteriaceae</taxon>
        <taxon>Belliella</taxon>
    </lineage>
</organism>
<evidence type="ECO:0000259" key="4">
    <source>
        <dbReference type="Pfam" id="PF00535"/>
    </source>
</evidence>
<proteinExistence type="inferred from homology"/>
<dbReference type="InterPro" id="IPR001173">
    <property type="entry name" value="Glyco_trans_2-like"/>
</dbReference>
<dbReference type="InterPro" id="IPR029044">
    <property type="entry name" value="Nucleotide-diphossugar_trans"/>
</dbReference>
<dbReference type="Proteomes" id="UP000635885">
    <property type="component" value="Unassembled WGS sequence"/>
</dbReference>
<evidence type="ECO:0000313" key="5">
    <source>
        <dbReference type="EMBL" id="GGC33754.1"/>
    </source>
</evidence>
<name>A0ABQ1M3I3_9BACT</name>